<feature type="transmembrane region" description="Helical" evidence="1">
    <location>
        <begin position="58"/>
        <end position="79"/>
    </location>
</feature>
<organism evidence="2 3">
    <name type="scientific">Brucella haematophila</name>
    <dbReference type="NCBI Taxonomy" id="419474"/>
    <lineage>
        <taxon>Bacteria</taxon>
        <taxon>Pseudomonadati</taxon>
        <taxon>Pseudomonadota</taxon>
        <taxon>Alphaproteobacteria</taxon>
        <taxon>Hyphomicrobiales</taxon>
        <taxon>Brucellaceae</taxon>
        <taxon>Brucella/Ochrobactrum group</taxon>
        <taxon>Brucella</taxon>
    </lineage>
</organism>
<dbReference type="EMBL" id="JAAVLN010000003">
    <property type="protein sequence ID" value="NKC05043.1"/>
    <property type="molecule type" value="Genomic_DNA"/>
</dbReference>
<dbReference type="Gene3D" id="1.20.1740.10">
    <property type="entry name" value="Amino acid/polyamine transporter I"/>
    <property type="match status" value="1"/>
</dbReference>
<reference evidence="2 3" key="1">
    <citation type="submission" date="2020-03" db="EMBL/GenBank/DDBJ databases">
        <title>Whole genome sequencing of clinical and environmental type strains of Ochrobactrum.</title>
        <authorList>
            <person name="Dharne M."/>
        </authorList>
    </citation>
    <scope>NUCLEOTIDE SEQUENCE [LARGE SCALE GENOMIC DNA]</scope>
    <source>
        <strain evidence="2 3">CIP 109452</strain>
    </source>
</reference>
<proteinExistence type="predicted"/>
<evidence type="ECO:0000256" key="1">
    <source>
        <dbReference type="SAM" id="Phobius"/>
    </source>
</evidence>
<protein>
    <recommendedName>
        <fullName evidence="4">Amino acid permease</fullName>
    </recommendedName>
</protein>
<feature type="transmembrane region" description="Helical" evidence="1">
    <location>
        <begin position="23"/>
        <end position="46"/>
    </location>
</feature>
<gene>
    <name evidence="2" type="ORF">HED55_23345</name>
</gene>
<name>A0ABX1DTX7_9HYPH</name>
<accession>A0ABX1DTX7</accession>
<evidence type="ECO:0008006" key="4">
    <source>
        <dbReference type="Google" id="ProtNLM"/>
    </source>
</evidence>
<evidence type="ECO:0000313" key="2">
    <source>
        <dbReference type="EMBL" id="NKC05043.1"/>
    </source>
</evidence>
<evidence type="ECO:0000313" key="3">
    <source>
        <dbReference type="Proteomes" id="UP000704467"/>
    </source>
</evidence>
<dbReference type="Proteomes" id="UP000704467">
    <property type="component" value="Unassembled WGS sequence"/>
</dbReference>
<keyword evidence="1" id="KW-1133">Transmembrane helix</keyword>
<sequence length="151" mass="15448">MTTTTEPSSQADQSANQLRKNSLGVAAVTFLVVSAAAPLTAVAGGVPLSMLLGNGAGIPLTFLLVTIVLLMFSVGYVAMARHIRNAGAFYAFTAQGLGGLMGALPPFSQSWPIMPCRSACSASSARQRPGFWPASASIFPGGHGPISVLLL</sequence>
<keyword evidence="3" id="KW-1185">Reference proteome</keyword>
<keyword evidence="1" id="KW-0472">Membrane</keyword>
<comment type="caution">
    <text evidence="2">The sequence shown here is derived from an EMBL/GenBank/DDBJ whole genome shotgun (WGS) entry which is preliminary data.</text>
</comment>
<keyword evidence="1" id="KW-0812">Transmembrane</keyword>